<sequence>MKKWKNKLSCFRNKLSLAFKEFMKAFKERYFAICSHPDCDHGYESSDKNNPRFCGKHRYPLLSKCFFCGSRFEDENMDHYCLFCNANISESKFDVTCLFLIPVIFPERKNQDFHEFPKQFKDKLLNERKEFLPSLDWDSKLKEKLPNEFIEKLTSVEKDFGSFIDSFVNKYVDLSK</sequence>
<gene>
    <name evidence="1" type="ORF">EHQ69_16340</name>
</gene>
<keyword evidence="2" id="KW-1185">Reference proteome</keyword>
<proteinExistence type="predicted"/>
<protein>
    <submittedName>
        <fullName evidence="1">Uncharacterized protein</fullName>
    </submittedName>
</protein>
<comment type="caution">
    <text evidence="1">The sequence shown here is derived from an EMBL/GenBank/DDBJ whole genome shotgun (WGS) entry which is preliminary data.</text>
</comment>
<evidence type="ECO:0000313" key="1">
    <source>
        <dbReference type="EMBL" id="TGL87675.1"/>
    </source>
</evidence>
<accession>A0A4Z1A1Q4</accession>
<name>A0A4Z1A1Q4_9LEPT</name>
<dbReference type="EMBL" id="RQGP01000027">
    <property type="protein sequence ID" value="TGL87675.1"/>
    <property type="molecule type" value="Genomic_DNA"/>
</dbReference>
<dbReference type="AlphaFoldDB" id="A0A4Z1A1Q4"/>
<evidence type="ECO:0000313" key="2">
    <source>
        <dbReference type="Proteomes" id="UP000298263"/>
    </source>
</evidence>
<dbReference type="Proteomes" id="UP000298263">
    <property type="component" value="Unassembled WGS sequence"/>
</dbReference>
<organism evidence="1 2">
    <name type="scientific">Leptospira congkakensis</name>
    <dbReference type="NCBI Taxonomy" id="2484932"/>
    <lineage>
        <taxon>Bacteria</taxon>
        <taxon>Pseudomonadati</taxon>
        <taxon>Spirochaetota</taxon>
        <taxon>Spirochaetia</taxon>
        <taxon>Leptospirales</taxon>
        <taxon>Leptospiraceae</taxon>
        <taxon>Leptospira</taxon>
    </lineage>
</organism>
<reference evidence="1" key="1">
    <citation type="journal article" date="2019" name="PLoS Negl. Trop. Dis.">
        <title>Revisiting the worldwide diversity of Leptospira species in the environment.</title>
        <authorList>
            <person name="Vincent A.T."/>
            <person name="Schiettekatte O."/>
            <person name="Bourhy P."/>
            <person name="Veyrier F.J."/>
            <person name="Picardeau M."/>
        </authorList>
    </citation>
    <scope>NUCLEOTIDE SEQUENCE [LARGE SCALE GENOMIC DNA]</scope>
    <source>
        <strain evidence="1">201702422</strain>
    </source>
</reference>
<dbReference type="RefSeq" id="WP_135586709.1">
    <property type="nucleotide sequence ID" value="NZ_RQGO01000010.1"/>
</dbReference>
<dbReference type="OrthoDB" id="346213at2"/>